<protein>
    <submittedName>
        <fullName evidence="3">Helix-turn-helix transcriptional regulator</fullName>
    </submittedName>
</protein>
<dbReference type="Pfam" id="PF01381">
    <property type="entry name" value="HTH_3"/>
    <property type="match status" value="1"/>
</dbReference>
<gene>
    <name evidence="3" type="ORF">G6W59_27510</name>
</gene>
<name>A0A7Y6F511_9ACTN</name>
<dbReference type="Proteomes" id="UP000540128">
    <property type="component" value="Unassembled WGS sequence"/>
</dbReference>
<dbReference type="InterPro" id="IPR001387">
    <property type="entry name" value="Cro/C1-type_HTH"/>
</dbReference>
<dbReference type="EMBL" id="JAANNT010000035">
    <property type="protein sequence ID" value="NUV31993.1"/>
    <property type="molecule type" value="Genomic_DNA"/>
</dbReference>
<dbReference type="InterPro" id="IPR010982">
    <property type="entry name" value="Lambda_DNA-bd_dom_sf"/>
</dbReference>
<comment type="caution">
    <text evidence="3">The sequence shown here is derived from an EMBL/GenBank/DDBJ whole genome shotgun (WGS) entry which is preliminary data.</text>
</comment>
<keyword evidence="4" id="KW-1185">Reference proteome</keyword>
<dbReference type="SUPFAM" id="SSF47413">
    <property type="entry name" value="lambda repressor-like DNA-binding domains"/>
    <property type="match status" value="1"/>
</dbReference>
<evidence type="ECO:0000259" key="2">
    <source>
        <dbReference type="PROSITE" id="PS50943"/>
    </source>
</evidence>
<evidence type="ECO:0000256" key="1">
    <source>
        <dbReference type="SAM" id="MobiDB-lite"/>
    </source>
</evidence>
<evidence type="ECO:0000313" key="3">
    <source>
        <dbReference type="EMBL" id="NUV31993.1"/>
    </source>
</evidence>
<feature type="region of interest" description="Disordered" evidence="1">
    <location>
        <begin position="65"/>
        <end position="88"/>
    </location>
</feature>
<reference evidence="3 4" key="1">
    <citation type="submission" date="2020-03" db="EMBL/GenBank/DDBJ databases">
        <title>Complete genome sequence of sixteen Streptomyces strains facilitates identification of candidate genes involved in plant growth-promotion in grain legumes and cereals.</title>
        <authorList>
            <person name="Gopalakrishnan S."/>
            <person name="Thakur V."/>
            <person name="Saxena R."/>
            <person name="Vadlamudi S."/>
            <person name="Purohit S."/>
            <person name="Kumar V."/>
            <person name="Rathore A."/>
            <person name="Chitikineni A."/>
            <person name="Varshney R.K."/>
        </authorList>
    </citation>
    <scope>NUCLEOTIDE SEQUENCE [LARGE SCALE GENOMIC DNA]</scope>
    <source>
        <strain evidence="3 4">KAI-180</strain>
    </source>
</reference>
<dbReference type="CDD" id="cd00093">
    <property type="entry name" value="HTH_XRE"/>
    <property type="match status" value="1"/>
</dbReference>
<accession>A0A7Y6F511</accession>
<dbReference type="SMART" id="SM00530">
    <property type="entry name" value="HTH_XRE"/>
    <property type="match status" value="1"/>
</dbReference>
<feature type="domain" description="HTH cro/C1-type" evidence="2">
    <location>
        <begin position="8"/>
        <end position="63"/>
    </location>
</feature>
<proteinExistence type="predicted"/>
<dbReference type="AlphaFoldDB" id="A0A7Y6F511"/>
<dbReference type="GO" id="GO:0003677">
    <property type="term" value="F:DNA binding"/>
    <property type="evidence" value="ECO:0007669"/>
    <property type="project" value="InterPro"/>
</dbReference>
<dbReference type="RefSeq" id="WP_191835160.1">
    <property type="nucleotide sequence ID" value="NZ_JAANNT010000035.1"/>
</dbReference>
<organism evidence="3 4">
    <name type="scientific">Streptomyces odorifer</name>
    <dbReference type="NCBI Taxonomy" id="53450"/>
    <lineage>
        <taxon>Bacteria</taxon>
        <taxon>Bacillati</taxon>
        <taxon>Actinomycetota</taxon>
        <taxon>Actinomycetes</taxon>
        <taxon>Kitasatosporales</taxon>
        <taxon>Streptomycetaceae</taxon>
        <taxon>Streptomyces</taxon>
        <taxon>Streptomyces albidoflavus group</taxon>
    </lineage>
</organism>
<sequence length="88" mass="9688">MRPNGPAIRAIRKAQNLSLRGLQQQTGLNRGYLSRMERGLIRQPADDQVRKVADVLAVPLAAITHEENLSDQNGHSPPTRPRAAEDPS</sequence>
<dbReference type="Gene3D" id="1.10.260.40">
    <property type="entry name" value="lambda repressor-like DNA-binding domains"/>
    <property type="match status" value="1"/>
</dbReference>
<dbReference type="PROSITE" id="PS50943">
    <property type="entry name" value="HTH_CROC1"/>
    <property type="match status" value="1"/>
</dbReference>
<evidence type="ECO:0000313" key="4">
    <source>
        <dbReference type="Proteomes" id="UP000540128"/>
    </source>
</evidence>